<keyword evidence="12" id="KW-1185">Reference proteome</keyword>
<feature type="domain" description="TonB-dependent receptor plug" evidence="10">
    <location>
        <begin position="116"/>
        <end position="234"/>
    </location>
</feature>
<dbReference type="InterPro" id="IPR037066">
    <property type="entry name" value="Plug_dom_sf"/>
</dbReference>
<dbReference type="EMBL" id="FQWQ01000005">
    <property type="protein sequence ID" value="SHH93630.1"/>
    <property type="molecule type" value="Genomic_DNA"/>
</dbReference>
<evidence type="ECO:0000256" key="6">
    <source>
        <dbReference type="ARBA" id="ARBA00023136"/>
    </source>
</evidence>
<evidence type="ECO:0000256" key="7">
    <source>
        <dbReference type="ARBA" id="ARBA00023237"/>
    </source>
</evidence>
<comment type="similarity">
    <text evidence="8">Belongs to the TonB-dependent receptor family.</text>
</comment>
<evidence type="ECO:0000256" key="3">
    <source>
        <dbReference type="ARBA" id="ARBA00022452"/>
    </source>
</evidence>
<dbReference type="RefSeq" id="WP_073142376.1">
    <property type="nucleotide sequence ID" value="NZ_FQWQ01000005.1"/>
</dbReference>
<keyword evidence="6 8" id="KW-0472">Membrane</keyword>
<evidence type="ECO:0000256" key="5">
    <source>
        <dbReference type="ARBA" id="ARBA00022729"/>
    </source>
</evidence>
<dbReference type="Proteomes" id="UP000184212">
    <property type="component" value="Unassembled WGS sequence"/>
</dbReference>
<dbReference type="SUPFAM" id="SSF49464">
    <property type="entry name" value="Carboxypeptidase regulatory domain-like"/>
    <property type="match status" value="1"/>
</dbReference>
<reference evidence="11 12" key="1">
    <citation type="submission" date="2016-11" db="EMBL/GenBank/DDBJ databases">
        <authorList>
            <person name="Jaros S."/>
            <person name="Januszkiewicz K."/>
            <person name="Wedrychowicz H."/>
        </authorList>
    </citation>
    <scope>NUCLEOTIDE SEQUENCE [LARGE SCALE GENOMIC DNA]</scope>
    <source>
        <strain evidence="11 12">DSM 24574</strain>
    </source>
</reference>
<comment type="subcellular location">
    <subcellularLocation>
        <location evidence="1 8">Cell outer membrane</location>
        <topology evidence="1 8">Multi-pass membrane protein</topology>
    </subcellularLocation>
</comment>
<dbReference type="GO" id="GO:0044718">
    <property type="term" value="P:siderophore transmembrane transport"/>
    <property type="evidence" value="ECO:0007669"/>
    <property type="project" value="TreeGrafter"/>
</dbReference>
<evidence type="ECO:0000256" key="1">
    <source>
        <dbReference type="ARBA" id="ARBA00004571"/>
    </source>
</evidence>
<sequence>MRKFLLICFTAVFAFAFSESQAQERTVTGRVTSKEDGSGLPGVNVVIKGTTNGTVTDANGNYSLSVPGPDAVITFTFIGLLTQETALAGRSSVDVQMEQDVTQLTEIVVVGYGTQDKRTLTSSISSVKGEDIALMPVASFDQALNGKASGVQVSVGSGLLGQAPRIRIRGTNSITSGADPLVVIDGVPMLDGNPSGVAESNALGDINPSDIESYQVLKDGAATAIYGSRGANGVILITTKSGKAGKVKINYDFQAGVNSTARRFKMLDADQFIAISNEKFATSGQFTPQALPGPNNVNTDWQDVIFRNGAFQNHNLNISGGSDQVSYYFSGGYMKQDGAIVNNSLDRYTMRANIDYHGVEWLSAGMKLAVTRQVNNGLNTGNSALSGNVAGALAAFPNVPVYDANNPLGYNISPDNTKLGRGNNLQDIASGYTNVKYVLDHNKQEADNYRVLSNGYLQANLMEGLNIKTQLGVDILDNSDFLTWDPFHGDGGGSSKGILYRASNRNLRWNWQNTINFKRTIAENHNIAVTVGNEFQKTTFRSFYGQGTTFSDPSFLKYDLITGTFNKQESGGDYYETGFSSYFGRLNYDFKSKYLLSFSVRNDAISSLPKANRQGTFFAGSVGWDVARESFFNIEGISQLKVRGSWAQVGNTSIDPFSYVGIYGPQLYGSQSGLAFSQAGNSSLQWEQSEKLDVGADIGLLNNRLSVGLDYYQNDISKMILDAPTSPAAGIPNNTISKNIGEMVNKGFEVTISSDNLKGRSLTWNTTLTLTSNKNKINALVNGKDIVDTYTINRVGQPISAIYGFSYAGVNPANGNPLYNVVRGGQNVVIQGNIDDASYYLYNAASPSEVSQKTDALSANTDKVILGNPAPKVYGGLSNSLKWKNFDFDLLLTYSAGNKIMNVTRQSNLDMVFRNNSTEILDRWTLNHTNTDVPRLSYNNGNFVNQTGNSISRFVENGDFIRVQNISLGYSLPKNVLSSFAKGAISNVRIYAQVRNAYVFTKYKGADPELNYVTNGDTKVNSRAGVDYNTNPLMRTVTFGLSVGL</sequence>
<accession>A0A1M5X1M0</accession>
<evidence type="ECO:0000256" key="8">
    <source>
        <dbReference type="PROSITE-ProRule" id="PRU01360"/>
    </source>
</evidence>
<keyword evidence="5 9" id="KW-0732">Signal</keyword>
<dbReference type="STRING" id="947013.SAMN04488109_6230"/>
<keyword evidence="4 8" id="KW-0812">Transmembrane</keyword>
<keyword evidence="2 8" id="KW-0813">Transport</keyword>
<keyword evidence="7 8" id="KW-0998">Cell outer membrane</keyword>
<dbReference type="InterPro" id="IPR036942">
    <property type="entry name" value="Beta-barrel_TonB_sf"/>
</dbReference>
<evidence type="ECO:0000256" key="2">
    <source>
        <dbReference type="ARBA" id="ARBA00022448"/>
    </source>
</evidence>
<dbReference type="InterPro" id="IPR023997">
    <property type="entry name" value="TonB-dep_OMP_SusC/RagA_CS"/>
</dbReference>
<dbReference type="SUPFAM" id="SSF56935">
    <property type="entry name" value="Porins"/>
    <property type="match status" value="1"/>
</dbReference>
<dbReference type="PANTHER" id="PTHR30069">
    <property type="entry name" value="TONB-DEPENDENT OUTER MEMBRANE RECEPTOR"/>
    <property type="match status" value="1"/>
</dbReference>
<dbReference type="InterPro" id="IPR023996">
    <property type="entry name" value="TonB-dep_OMP_SusC/RagA"/>
</dbReference>
<dbReference type="NCBIfam" id="TIGR04056">
    <property type="entry name" value="OMP_RagA_SusC"/>
    <property type="match status" value="1"/>
</dbReference>
<dbReference type="Gene3D" id="2.40.170.20">
    <property type="entry name" value="TonB-dependent receptor, beta-barrel domain"/>
    <property type="match status" value="1"/>
</dbReference>
<dbReference type="Pfam" id="PF07715">
    <property type="entry name" value="Plug"/>
    <property type="match status" value="1"/>
</dbReference>
<dbReference type="InterPro" id="IPR012910">
    <property type="entry name" value="Plug_dom"/>
</dbReference>
<evidence type="ECO:0000256" key="4">
    <source>
        <dbReference type="ARBA" id="ARBA00022692"/>
    </source>
</evidence>
<dbReference type="Gene3D" id="2.170.130.10">
    <property type="entry name" value="TonB-dependent receptor, plug domain"/>
    <property type="match status" value="1"/>
</dbReference>
<keyword evidence="3 8" id="KW-1134">Transmembrane beta strand</keyword>
<feature type="signal peptide" evidence="9">
    <location>
        <begin position="1"/>
        <end position="22"/>
    </location>
</feature>
<evidence type="ECO:0000256" key="9">
    <source>
        <dbReference type="SAM" id="SignalP"/>
    </source>
</evidence>
<dbReference type="Pfam" id="PF13715">
    <property type="entry name" value="CarbopepD_reg_2"/>
    <property type="match status" value="1"/>
</dbReference>
<dbReference type="InterPro" id="IPR039426">
    <property type="entry name" value="TonB-dep_rcpt-like"/>
</dbReference>
<name>A0A1M5X1M0_9BACT</name>
<dbReference type="PROSITE" id="PS52016">
    <property type="entry name" value="TONB_DEPENDENT_REC_3"/>
    <property type="match status" value="1"/>
</dbReference>
<dbReference type="NCBIfam" id="TIGR04057">
    <property type="entry name" value="SusC_RagA_signa"/>
    <property type="match status" value="1"/>
</dbReference>
<dbReference type="InterPro" id="IPR008969">
    <property type="entry name" value="CarboxyPept-like_regulatory"/>
</dbReference>
<organism evidence="11 12">
    <name type="scientific">Chryseolinea serpens</name>
    <dbReference type="NCBI Taxonomy" id="947013"/>
    <lineage>
        <taxon>Bacteria</taxon>
        <taxon>Pseudomonadati</taxon>
        <taxon>Bacteroidota</taxon>
        <taxon>Cytophagia</taxon>
        <taxon>Cytophagales</taxon>
        <taxon>Fulvivirgaceae</taxon>
        <taxon>Chryseolinea</taxon>
    </lineage>
</organism>
<dbReference type="GO" id="GO:0009279">
    <property type="term" value="C:cell outer membrane"/>
    <property type="evidence" value="ECO:0007669"/>
    <property type="project" value="UniProtKB-SubCell"/>
</dbReference>
<dbReference type="OrthoDB" id="9768177at2"/>
<proteinExistence type="inferred from homology"/>
<dbReference type="AlphaFoldDB" id="A0A1M5X1M0"/>
<evidence type="ECO:0000313" key="11">
    <source>
        <dbReference type="EMBL" id="SHH93630.1"/>
    </source>
</evidence>
<evidence type="ECO:0000259" key="10">
    <source>
        <dbReference type="Pfam" id="PF07715"/>
    </source>
</evidence>
<dbReference type="Gene3D" id="2.60.40.1120">
    <property type="entry name" value="Carboxypeptidase-like, regulatory domain"/>
    <property type="match status" value="1"/>
</dbReference>
<evidence type="ECO:0000313" key="12">
    <source>
        <dbReference type="Proteomes" id="UP000184212"/>
    </source>
</evidence>
<dbReference type="PANTHER" id="PTHR30069:SF29">
    <property type="entry name" value="HEMOGLOBIN AND HEMOGLOBIN-HAPTOGLOBIN-BINDING PROTEIN 1-RELATED"/>
    <property type="match status" value="1"/>
</dbReference>
<protein>
    <submittedName>
        <fullName evidence="11">TonB-linked outer membrane protein, SusC/RagA family</fullName>
    </submittedName>
</protein>
<gene>
    <name evidence="11" type="ORF">SAMN04488109_6230</name>
</gene>
<dbReference type="GO" id="GO:0015344">
    <property type="term" value="F:siderophore uptake transmembrane transporter activity"/>
    <property type="evidence" value="ECO:0007669"/>
    <property type="project" value="TreeGrafter"/>
</dbReference>
<feature type="chain" id="PRO_5012206461" evidence="9">
    <location>
        <begin position="23"/>
        <end position="1045"/>
    </location>
</feature>